<dbReference type="Gene3D" id="1.25.10.10">
    <property type="entry name" value="Leucine-rich Repeat Variant"/>
    <property type="match status" value="1"/>
</dbReference>
<dbReference type="InterPro" id="IPR016024">
    <property type="entry name" value="ARM-type_fold"/>
</dbReference>
<protein>
    <submittedName>
        <fullName evidence="1">Pbs lyase heat-like repeat protein</fullName>
    </submittedName>
</protein>
<evidence type="ECO:0000313" key="1">
    <source>
        <dbReference type="EMBL" id="KUG22988.1"/>
    </source>
</evidence>
<accession>A0A0W8FQ28</accession>
<dbReference type="AlphaFoldDB" id="A0A0W8FQ28"/>
<reference evidence="1" key="1">
    <citation type="journal article" date="2015" name="Proc. Natl. Acad. Sci. U.S.A.">
        <title>Networks of energetic and metabolic interactions define dynamics in microbial communities.</title>
        <authorList>
            <person name="Embree M."/>
            <person name="Liu J.K."/>
            <person name="Al-Bassam M.M."/>
            <person name="Zengler K."/>
        </authorList>
    </citation>
    <scope>NUCLEOTIDE SEQUENCE</scope>
</reference>
<dbReference type="GO" id="GO:0016829">
    <property type="term" value="F:lyase activity"/>
    <property type="evidence" value="ECO:0007669"/>
    <property type="project" value="UniProtKB-KW"/>
</dbReference>
<sequence>MLDINLQIKMIDALGIMHAAIRNFILYPPASPAIANTIEKLHLSFIDILEQKAPLIIAESERRFLIWGKYLDQKDREKTHIKALLNILLNFGIKSISFDKGLEKEELRIFIKYLSKNPEELKDEGGLPKIMAEKSILHIYLDERVYISMDKEQKIISDFDINDQKPSKQDILKTNNATKDQPSAGIANLENLTGNLVTDLLSENAEVRSRASDKLYAIIESLPPERQNELMESLSDRLVEWIKLETSASTSYEKICISLLRLLNIFIRQGRFAEVVPILDVFYNINTGALKKVDPVREISSIIIRNLASEDNRLILFKEYHTNERNKQNEANQILLRFGSAILNNLLDMVRDVSDSHERVRVMHLIIGMGQSAIPVIKERIHKNAPWYYLRNLAYLLGRIGHENDAYMLQPLLIHENNKVQVEAMKSIFHIGGAQRGTLFLSALNQADNQFKLHIIETLGKVKCTEAVMPLLNMLKKPPKLTPIEQTALQEKICAALEYIGSPEAIPTLSEIAESKSFLGIRWYYTVELRNAAKRALESIKRKQKASGSAED</sequence>
<dbReference type="SUPFAM" id="SSF48371">
    <property type="entry name" value="ARM repeat"/>
    <property type="match status" value="1"/>
</dbReference>
<keyword evidence="1" id="KW-0456">Lyase</keyword>
<organism evidence="1">
    <name type="scientific">hydrocarbon metagenome</name>
    <dbReference type="NCBI Taxonomy" id="938273"/>
    <lineage>
        <taxon>unclassified sequences</taxon>
        <taxon>metagenomes</taxon>
        <taxon>ecological metagenomes</taxon>
    </lineage>
</organism>
<dbReference type="EMBL" id="LNQE01000928">
    <property type="protein sequence ID" value="KUG22988.1"/>
    <property type="molecule type" value="Genomic_DNA"/>
</dbReference>
<proteinExistence type="predicted"/>
<comment type="caution">
    <text evidence="1">The sequence shown here is derived from an EMBL/GenBank/DDBJ whole genome shotgun (WGS) entry which is preliminary data.</text>
</comment>
<name>A0A0W8FQ28_9ZZZZ</name>
<gene>
    <name evidence="1" type="ORF">ASZ90_007241</name>
</gene>
<dbReference type="InterPro" id="IPR011989">
    <property type="entry name" value="ARM-like"/>
</dbReference>